<accession>A0A916K6V7</accession>
<evidence type="ECO:0000313" key="10">
    <source>
        <dbReference type="Proteomes" id="UP000693672"/>
    </source>
</evidence>
<reference evidence="9" key="1">
    <citation type="submission" date="2021-06" db="EMBL/GenBank/DDBJ databases">
        <authorList>
            <person name="Criscuolo A."/>
        </authorList>
    </citation>
    <scope>NUCLEOTIDE SEQUENCE</scope>
    <source>
        <strain evidence="9">CIP111600</strain>
    </source>
</reference>
<keyword evidence="4" id="KW-1003">Cell membrane</keyword>
<evidence type="ECO:0000256" key="5">
    <source>
        <dbReference type="ARBA" id="ARBA00022692"/>
    </source>
</evidence>
<dbReference type="Proteomes" id="UP000693672">
    <property type="component" value="Unassembled WGS sequence"/>
</dbReference>
<dbReference type="PANTHER" id="PTHR30472:SF64">
    <property type="entry name" value="IRON(3+)-HYDROXAMATE IMPORT SYSTEM PERMEASE PROTEIN FHUG"/>
    <property type="match status" value="1"/>
</dbReference>
<organism evidence="9 10">
    <name type="scientific">Paenibacillus solanacearum</name>
    <dbReference type="NCBI Taxonomy" id="2048548"/>
    <lineage>
        <taxon>Bacteria</taxon>
        <taxon>Bacillati</taxon>
        <taxon>Bacillota</taxon>
        <taxon>Bacilli</taxon>
        <taxon>Bacillales</taxon>
        <taxon>Paenibacillaceae</taxon>
        <taxon>Paenibacillus</taxon>
    </lineage>
</organism>
<gene>
    <name evidence="9" type="primary">feuC_3</name>
    <name evidence="9" type="ORF">PAESOLCIP111_05871</name>
</gene>
<dbReference type="RefSeq" id="WP_343223542.1">
    <property type="nucleotide sequence ID" value="NZ_CAJVAS010000048.1"/>
</dbReference>
<comment type="subcellular location">
    <subcellularLocation>
        <location evidence="1">Cell membrane</location>
        <topology evidence="1">Multi-pass membrane protein</topology>
    </subcellularLocation>
</comment>
<protein>
    <submittedName>
        <fullName evidence="9">Iron-uptake system permease protein FeuC</fullName>
    </submittedName>
</protein>
<evidence type="ECO:0000256" key="1">
    <source>
        <dbReference type="ARBA" id="ARBA00004651"/>
    </source>
</evidence>
<dbReference type="EMBL" id="CAJVAS010000048">
    <property type="protein sequence ID" value="CAG7649449.1"/>
    <property type="molecule type" value="Genomic_DNA"/>
</dbReference>
<feature type="transmembrane region" description="Helical" evidence="8">
    <location>
        <begin position="101"/>
        <end position="121"/>
    </location>
</feature>
<feature type="transmembrane region" description="Helical" evidence="8">
    <location>
        <begin position="62"/>
        <end position="89"/>
    </location>
</feature>
<evidence type="ECO:0000313" key="9">
    <source>
        <dbReference type="EMBL" id="CAG7649449.1"/>
    </source>
</evidence>
<dbReference type="InterPro" id="IPR000522">
    <property type="entry name" value="ABC_transptr_permease_BtuC"/>
</dbReference>
<dbReference type="GO" id="GO:0005886">
    <property type="term" value="C:plasma membrane"/>
    <property type="evidence" value="ECO:0007669"/>
    <property type="project" value="UniProtKB-SubCell"/>
</dbReference>
<comment type="caution">
    <text evidence="9">The sequence shown here is derived from an EMBL/GenBank/DDBJ whole genome shotgun (WGS) entry which is preliminary data.</text>
</comment>
<evidence type="ECO:0000256" key="8">
    <source>
        <dbReference type="SAM" id="Phobius"/>
    </source>
</evidence>
<dbReference type="PANTHER" id="PTHR30472">
    <property type="entry name" value="FERRIC ENTEROBACTIN TRANSPORT SYSTEM PERMEASE PROTEIN"/>
    <property type="match status" value="1"/>
</dbReference>
<keyword evidence="6 8" id="KW-1133">Transmembrane helix</keyword>
<dbReference type="AlphaFoldDB" id="A0A916K6V7"/>
<dbReference type="GO" id="GO:0033214">
    <property type="term" value="P:siderophore-iron import into cell"/>
    <property type="evidence" value="ECO:0007669"/>
    <property type="project" value="TreeGrafter"/>
</dbReference>
<evidence type="ECO:0000256" key="7">
    <source>
        <dbReference type="ARBA" id="ARBA00023136"/>
    </source>
</evidence>
<evidence type="ECO:0000256" key="4">
    <source>
        <dbReference type="ARBA" id="ARBA00022475"/>
    </source>
</evidence>
<keyword evidence="5 8" id="KW-0812">Transmembrane</keyword>
<evidence type="ECO:0000256" key="6">
    <source>
        <dbReference type="ARBA" id="ARBA00022989"/>
    </source>
</evidence>
<feature type="transmembrane region" description="Helical" evidence="8">
    <location>
        <begin position="162"/>
        <end position="184"/>
    </location>
</feature>
<name>A0A916K6V7_9BACL</name>
<feature type="transmembrane region" description="Helical" evidence="8">
    <location>
        <begin position="204"/>
        <end position="224"/>
    </location>
</feature>
<evidence type="ECO:0000256" key="2">
    <source>
        <dbReference type="ARBA" id="ARBA00007935"/>
    </source>
</evidence>
<feature type="transmembrane region" description="Helical" evidence="8">
    <location>
        <begin position="127"/>
        <end position="150"/>
    </location>
</feature>
<comment type="similarity">
    <text evidence="2">Belongs to the binding-protein-dependent transport system permease family. FecCD subfamily.</text>
</comment>
<keyword evidence="10" id="KW-1185">Reference proteome</keyword>
<evidence type="ECO:0000256" key="3">
    <source>
        <dbReference type="ARBA" id="ARBA00022448"/>
    </source>
</evidence>
<dbReference type="GO" id="GO:0022857">
    <property type="term" value="F:transmembrane transporter activity"/>
    <property type="evidence" value="ECO:0007669"/>
    <property type="project" value="InterPro"/>
</dbReference>
<keyword evidence="7 8" id="KW-0472">Membrane</keyword>
<proteinExistence type="inferred from homology"/>
<dbReference type="Pfam" id="PF01032">
    <property type="entry name" value="FecCD"/>
    <property type="match status" value="1"/>
</dbReference>
<feature type="transmembrane region" description="Helical" evidence="8">
    <location>
        <begin position="290"/>
        <end position="309"/>
    </location>
</feature>
<feature type="transmembrane region" description="Helical" evidence="8">
    <location>
        <begin position="321"/>
        <end position="340"/>
    </location>
</feature>
<dbReference type="FunFam" id="1.10.3470.10:FF:000001">
    <property type="entry name" value="Vitamin B12 ABC transporter permease BtuC"/>
    <property type="match status" value="1"/>
</dbReference>
<feature type="transmembrane region" description="Helical" evidence="8">
    <location>
        <begin position="251"/>
        <end position="278"/>
    </location>
</feature>
<sequence length="343" mass="36129">MKRNGMRPARRIGMAQFAVVLAGLAVLLLAGLWLSLNSGYTRLAFGDVIQALLRQRPGDPTIIMWGIRLPRIVLAMLVGAGLAASGAIMQGVSQNALADPGILGVNAGAGLGVVVYVTLFYGKVQLAPVHALPVAAFLGAAAAALTVFALARKRMRITPTRLLLVGMATGAGISAAMLLFTHRMDAYSYDLVKVWMSGSIWGANWRYVAAAGLWVALLLPAAIYRAGRMNVLNMGDELATGVGLAVQRERLILLLLGVGLASSGVAVAGTISFVGLIGPHLARRFVGHNYRFVLPTAACFGALLVLLADTIGRTVVQPTEIPVGIVVAAIGGPYFLYLLFYQR</sequence>
<dbReference type="CDD" id="cd06550">
    <property type="entry name" value="TM_ABC_iron-siderophores_like"/>
    <property type="match status" value="1"/>
</dbReference>
<keyword evidence="3" id="KW-0813">Transport</keyword>